<dbReference type="GO" id="GO:0006744">
    <property type="term" value="P:ubiquinone biosynthetic process"/>
    <property type="evidence" value="ECO:0007669"/>
    <property type="project" value="UniProtKB-KW"/>
</dbReference>
<dbReference type="Pfam" id="PF05019">
    <property type="entry name" value="Coq4"/>
    <property type="match status" value="1"/>
</dbReference>
<dbReference type="Proteomes" id="UP001454036">
    <property type="component" value="Unassembled WGS sequence"/>
</dbReference>
<sequence length="106" mass="12607">MRSREAHDIWHTLFNLNTNLIGETALKLIEFEQIKYPLGAMAFLGFSLKCNKKQKELFNSHYLFWTVRAGLQATDLMCVYYEKYWEEDLEEVRRRWGIIPAPPPPK</sequence>
<gene>
    <name evidence="2" type="ORF">LIER_18838</name>
</gene>
<dbReference type="InterPro" id="IPR007715">
    <property type="entry name" value="Coq4"/>
</dbReference>
<evidence type="ECO:0000256" key="1">
    <source>
        <dbReference type="ARBA" id="ARBA00022688"/>
    </source>
</evidence>
<dbReference type="PANTHER" id="PTHR12922">
    <property type="entry name" value="UBIQUINONE BIOSYNTHESIS PROTEIN"/>
    <property type="match status" value="1"/>
</dbReference>
<evidence type="ECO:0000313" key="2">
    <source>
        <dbReference type="EMBL" id="GAA0162826.1"/>
    </source>
</evidence>
<dbReference type="EMBL" id="BAABME010004565">
    <property type="protein sequence ID" value="GAA0162826.1"/>
    <property type="molecule type" value="Genomic_DNA"/>
</dbReference>
<dbReference type="AlphaFoldDB" id="A0AAV3QHS8"/>
<evidence type="ECO:0000313" key="3">
    <source>
        <dbReference type="Proteomes" id="UP001454036"/>
    </source>
</evidence>
<protein>
    <submittedName>
        <fullName evidence="2">Uncharacterized protein</fullName>
    </submittedName>
</protein>
<accession>A0AAV3QHS8</accession>
<reference evidence="2 3" key="1">
    <citation type="submission" date="2024-01" db="EMBL/GenBank/DDBJ databases">
        <title>The complete chloroplast genome sequence of Lithospermum erythrorhizon: insights into the phylogenetic relationship among Boraginaceae species and the maternal lineages of purple gromwells.</title>
        <authorList>
            <person name="Okada T."/>
            <person name="Watanabe K."/>
        </authorList>
    </citation>
    <scope>NUCLEOTIDE SEQUENCE [LARGE SCALE GENOMIC DNA]</scope>
</reference>
<comment type="caution">
    <text evidence="2">The sequence shown here is derived from an EMBL/GenBank/DDBJ whole genome shotgun (WGS) entry which is preliminary data.</text>
</comment>
<name>A0AAV3QHS8_LITER</name>
<organism evidence="2 3">
    <name type="scientific">Lithospermum erythrorhizon</name>
    <name type="common">Purple gromwell</name>
    <name type="synonym">Lithospermum officinale var. erythrorhizon</name>
    <dbReference type="NCBI Taxonomy" id="34254"/>
    <lineage>
        <taxon>Eukaryota</taxon>
        <taxon>Viridiplantae</taxon>
        <taxon>Streptophyta</taxon>
        <taxon>Embryophyta</taxon>
        <taxon>Tracheophyta</taxon>
        <taxon>Spermatophyta</taxon>
        <taxon>Magnoliopsida</taxon>
        <taxon>eudicotyledons</taxon>
        <taxon>Gunneridae</taxon>
        <taxon>Pentapetalae</taxon>
        <taxon>asterids</taxon>
        <taxon>lamiids</taxon>
        <taxon>Boraginales</taxon>
        <taxon>Boraginaceae</taxon>
        <taxon>Boraginoideae</taxon>
        <taxon>Lithospermeae</taxon>
        <taxon>Lithospermum</taxon>
    </lineage>
</organism>
<keyword evidence="1" id="KW-0831">Ubiquinone biosynthesis</keyword>
<keyword evidence="3" id="KW-1185">Reference proteome</keyword>
<dbReference type="PANTHER" id="PTHR12922:SF7">
    <property type="entry name" value="UBIQUINONE BIOSYNTHESIS PROTEIN COQ4 HOMOLOG, MITOCHONDRIAL"/>
    <property type="match status" value="1"/>
</dbReference>
<proteinExistence type="predicted"/>